<dbReference type="Gene3D" id="3.10.310.10">
    <property type="entry name" value="Diaminopimelate Epimerase, Chain A, domain 1"/>
    <property type="match status" value="1"/>
</dbReference>
<accession>A0A3B1DA30</accession>
<evidence type="ECO:0000313" key="3">
    <source>
        <dbReference type="EMBL" id="VAX32984.1"/>
    </source>
</evidence>
<evidence type="ECO:0000256" key="2">
    <source>
        <dbReference type="ARBA" id="ARBA00023235"/>
    </source>
</evidence>
<dbReference type="GO" id="GO:0005737">
    <property type="term" value="C:cytoplasm"/>
    <property type="evidence" value="ECO:0007669"/>
    <property type="project" value="TreeGrafter"/>
</dbReference>
<sequence length="57" mass="6344">TGSAHCVLGPYWEKRMGKKMLSAYQVSARGGRLKIRCEGERVFLEGEALTVFRGSLL</sequence>
<dbReference type="SUPFAM" id="SSF54506">
    <property type="entry name" value="Diaminopimelate epimerase-like"/>
    <property type="match status" value="1"/>
</dbReference>
<dbReference type="Pfam" id="PF02567">
    <property type="entry name" value="PhzC-PhzF"/>
    <property type="match status" value="1"/>
</dbReference>
<gene>
    <name evidence="3" type="ORF">MNBD_NITROSPIRAE01-1345</name>
</gene>
<dbReference type="GO" id="GO:0016853">
    <property type="term" value="F:isomerase activity"/>
    <property type="evidence" value="ECO:0007669"/>
    <property type="project" value="UniProtKB-KW"/>
</dbReference>
<organism evidence="3">
    <name type="scientific">hydrothermal vent metagenome</name>
    <dbReference type="NCBI Taxonomy" id="652676"/>
    <lineage>
        <taxon>unclassified sequences</taxon>
        <taxon>metagenomes</taxon>
        <taxon>ecological metagenomes</taxon>
    </lineage>
</organism>
<keyword evidence="2" id="KW-0413">Isomerase</keyword>
<dbReference type="PANTHER" id="PTHR13774:SF17">
    <property type="entry name" value="PHENAZINE BIOSYNTHESIS-LIKE DOMAIN-CONTAINING PROTEIN"/>
    <property type="match status" value="1"/>
</dbReference>
<feature type="non-terminal residue" evidence="3">
    <location>
        <position position="1"/>
    </location>
</feature>
<reference evidence="3" key="1">
    <citation type="submission" date="2018-06" db="EMBL/GenBank/DDBJ databases">
        <authorList>
            <person name="Zhirakovskaya E."/>
        </authorList>
    </citation>
    <scope>NUCLEOTIDE SEQUENCE</scope>
</reference>
<dbReference type="EMBL" id="UOGF01000100">
    <property type="protein sequence ID" value="VAX32984.1"/>
    <property type="molecule type" value="Genomic_DNA"/>
</dbReference>
<dbReference type="PANTHER" id="PTHR13774">
    <property type="entry name" value="PHENAZINE BIOSYNTHESIS PROTEIN"/>
    <property type="match status" value="1"/>
</dbReference>
<name>A0A3B1DA30_9ZZZZ</name>
<evidence type="ECO:0000256" key="1">
    <source>
        <dbReference type="ARBA" id="ARBA00008270"/>
    </source>
</evidence>
<dbReference type="AlphaFoldDB" id="A0A3B1DA30"/>
<dbReference type="InterPro" id="IPR003719">
    <property type="entry name" value="Phenazine_PhzF-like"/>
</dbReference>
<proteinExistence type="inferred from homology"/>
<comment type="similarity">
    <text evidence="1">Belongs to the PhzF family.</text>
</comment>
<protein>
    <submittedName>
        <fullName evidence="3">Phenazine biosynthesis protein PhzF like</fullName>
    </submittedName>
</protein>